<feature type="coiled-coil region" evidence="1">
    <location>
        <begin position="217"/>
        <end position="251"/>
    </location>
</feature>
<accession>A0A7I8VGP7</accession>
<dbReference type="AlphaFoldDB" id="A0A7I8VGP7"/>
<dbReference type="Proteomes" id="UP000549394">
    <property type="component" value="Unassembled WGS sequence"/>
</dbReference>
<feature type="compositionally biased region" description="Polar residues" evidence="2">
    <location>
        <begin position="35"/>
        <end position="45"/>
    </location>
</feature>
<keyword evidence="5" id="KW-1185">Reference proteome</keyword>
<evidence type="ECO:0000256" key="2">
    <source>
        <dbReference type="SAM" id="MobiDB-lite"/>
    </source>
</evidence>
<feature type="compositionally biased region" description="Basic residues" evidence="2">
    <location>
        <begin position="1"/>
        <end position="10"/>
    </location>
</feature>
<dbReference type="EMBL" id="CAJFCJ010000005">
    <property type="protein sequence ID" value="CAD5114833.1"/>
    <property type="molecule type" value="Genomic_DNA"/>
</dbReference>
<comment type="caution">
    <text evidence="4">The sequence shown here is derived from an EMBL/GenBank/DDBJ whole genome shotgun (WGS) entry which is preliminary data.</text>
</comment>
<name>A0A7I8VGP7_9ANNE</name>
<feature type="region of interest" description="Disordered" evidence="2">
    <location>
        <begin position="1"/>
        <end position="62"/>
    </location>
</feature>
<feature type="domain" description="Mitochondria-eating protein C-terminal" evidence="3">
    <location>
        <begin position="285"/>
        <end position="415"/>
    </location>
</feature>
<evidence type="ECO:0000313" key="5">
    <source>
        <dbReference type="Proteomes" id="UP000549394"/>
    </source>
</evidence>
<gene>
    <name evidence="4" type="ORF">DGYR_LOCUS3642</name>
</gene>
<sequence length="418" mass="48823">MGNKSSKTKKNRDQEEPVKKRDKKGIKKERPLSESAVSEVSNPSRRNPIVKEEPAPDYNGMNRKDIEDLYEQSIKKVLAIWPEYDCLMDINTSALDLSLVKTMQQIFNRIAEKRRRYIQYYKEDIALLQDDIVKHGYSLPKNFEPIQEDDLLHNDDSEEDIQKEEVLRRLRDKKIFKPTFSPIESDVRDVKRTPSLKVSMAAQAAAVARHSTSGKIEMNLHEKIKRLQMELDREKDENKILNEKLETMRSYHSPKKNIDNNNLTKLKAKYDQLQEFSNKFNDSKASQMKQYPPVEVLEEAARFLKETAHNIQISTLAEDTIDILLKSHPECMISPIMNHSSFTDLLHNSVRLTWQMVTSDPPLYIDASKRRYDPEGHISINDLDNPDREYYVDFYQWPILLSHKYGRVLSKGRVVLSD</sequence>
<dbReference type="Pfam" id="PF16026">
    <property type="entry name" value="MIEAP"/>
    <property type="match status" value="1"/>
</dbReference>
<protein>
    <submittedName>
        <fullName evidence="4">DgyrCDS3870</fullName>
    </submittedName>
</protein>
<evidence type="ECO:0000313" key="4">
    <source>
        <dbReference type="EMBL" id="CAD5114833.1"/>
    </source>
</evidence>
<evidence type="ECO:0000256" key="1">
    <source>
        <dbReference type="SAM" id="Coils"/>
    </source>
</evidence>
<proteinExistence type="predicted"/>
<evidence type="ECO:0000259" key="3">
    <source>
        <dbReference type="Pfam" id="PF16026"/>
    </source>
</evidence>
<organism evidence="4 5">
    <name type="scientific">Dimorphilus gyrociliatus</name>
    <dbReference type="NCBI Taxonomy" id="2664684"/>
    <lineage>
        <taxon>Eukaryota</taxon>
        <taxon>Metazoa</taxon>
        <taxon>Spiralia</taxon>
        <taxon>Lophotrochozoa</taxon>
        <taxon>Annelida</taxon>
        <taxon>Polychaeta</taxon>
        <taxon>Polychaeta incertae sedis</taxon>
        <taxon>Dinophilidae</taxon>
        <taxon>Dimorphilus</taxon>
    </lineage>
</organism>
<dbReference type="InterPro" id="IPR031981">
    <property type="entry name" value="MIEAP_C"/>
</dbReference>
<keyword evidence="1" id="KW-0175">Coiled coil</keyword>
<reference evidence="4 5" key="1">
    <citation type="submission" date="2020-08" db="EMBL/GenBank/DDBJ databases">
        <authorList>
            <person name="Hejnol A."/>
        </authorList>
    </citation>
    <scope>NUCLEOTIDE SEQUENCE [LARGE SCALE GENOMIC DNA]</scope>
</reference>